<dbReference type="Gene3D" id="1.20.930.20">
    <property type="entry name" value="Adaptor protein Cbl, N-terminal domain"/>
    <property type="match status" value="1"/>
</dbReference>
<dbReference type="InterPro" id="IPR059179">
    <property type="entry name" value="MLKL-like_MCAfunc"/>
</dbReference>
<evidence type="ECO:0000259" key="3">
    <source>
        <dbReference type="Pfam" id="PF13401"/>
    </source>
</evidence>
<keyword evidence="2" id="KW-1133">Transmembrane helix</keyword>
<dbReference type="EMBL" id="JARKIB010000150">
    <property type="protein sequence ID" value="KAJ7731763.1"/>
    <property type="molecule type" value="Genomic_DNA"/>
</dbReference>
<sequence>MTLTIRRFTNKDRVLQYGTVVASLLKDIGNASNQPYLQAIASISLLIMETVQRVNDNKDACMKMTQRACEIICSIINICRDSEAELAPAIILSINALPSFLSTTLEKILTFLRSQVKGGFWRKIFRSMQDADLITECNAGLKHAFDVFGVQSGIMAAITVAEMEKEAKQRHEELIAILKEKRSRPKSSSTSSSDGSSPRKKRPSSLKTDVRTGISMLPASPKIFHLRDEEIKHVINTVTRSSPAARITICGAEGIGKTAVALAASHSAELAEMFKDHRYFIECGGARDVQQLLAAIALQLGLEGTGRKHVIRHLSTLATEQTPVLLVLDALDRAWKLHGNRNDVEDFLSLLADVQDLTLIVTVRGGERPRQVKWTHPFLPMLQPLSRAAARQTFLDISDVRTEHPGLEVLLALSKNNPGTITHMASLASLDGCASLVTRWQHDRSVAWYSDNSNTALDLSNLGTSLLRRFETDGDLDDLTRALTMLEDVVSLLPEGHPDSLSNLHSLGNALLWQFERFGDLASLNRSVGILKEAKDLCSIIHSHREWIVNDLANSLLCRYNHLGDCSDINEAQMLLQEAVLRVPAYHPARPFTLKLFGDALLRRFEHTSELNDIQEALGILREAVGLSPDIDPNNDLGYCLVCRFQRLGNLKDIQDALVLFESSGGSSDSSSLHQILKAVIPTVSQFIHEEHDIAVRLAAIGVLASLAAYPSLHEALGAAIPHLVFILEYDNDVELKNEAALVLEGFLEYPSLQHLLVDDAPLICAQLRRDRQEPQWPWEPQTDSNGDNPAWGVTTTSISRFTQDSAIHRRSQSTWEDSLHPSLLFTRDAPFKIPETLLNYLKNIPSHVPFCGASPQPNPSSGHTNWGAWLTVPDVGKWFTKIRNCIRTVYIFFIAPPFVDDNGELWDLERLGRRLGAFQTWVWAANAALFAASGALLALTSVSSNPVGQSFVILSGIFGLFGFVYATFLAFRIGDCNAQSASRFVESANSVHGADSFWNVRIMLCLPLTWMTWAIISLFCFMLSLGVRQAILDVRPSRGNNATIDSPTPKALSILQLSGFTVAIVWSLSCVFMIHREIRRCADSSSSSMV</sequence>
<feature type="transmembrane region" description="Helical" evidence="2">
    <location>
        <begin position="921"/>
        <end position="940"/>
    </location>
</feature>
<dbReference type="InterPro" id="IPR016024">
    <property type="entry name" value="ARM-type_fold"/>
</dbReference>
<evidence type="ECO:0000313" key="5">
    <source>
        <dbReference type="Proteomes" id="UP001215598"/>
    </source>
</evidence>
<dbReference type="SUPFAM" id="SSF52540">
    <property type="entry name" value="P-loop containing nucleoside triphosphate hydrolases"/>
    <property type="match status" value="1"/>
</dbReference>
<comment type="caution">
    <text evidence="4">The sequence shown here is derived from an EMBL/GenBank/DDBJ whole genome shotgun (WGS) entry which is preliminary data.</text>
</comment>
<keyword evidence="2" id="KW-0472">Membrane</keyword>
<name>A0AAD7HZC0_9AGAR</name>
<feature type="compositionally biased region" description="Low complexity" evidence="1">
    <location>
        <begin position="186"/>
        <end position="196"/>
    </location>
</feature>
<proteinExistence type="predicted"/>
<dbReference type="InterPro" id="IPR027417">
    <property type="entry name" value="P-loop_NTPase"/>
</dbReference>
<dbReference type="GO" id="GO:0016887">
    <property type="term" value="F:ATP hydrolysis activity"/>
    <property type="evidence" value="ECO:0007669"/>
    <property type="project" value="InterPro"/>
</dbReference>
<feature type="transmembrane region" description="Helical" evidence="2">
    <location>
        <begin position="1052"/>
        <end position="1075"/>
    </location>
</feature>
<feature type="domain" description="ORC1/DEAH AAA+ ATPase" evidence="3">
    <location>
        <begin position="247"/>
        <end position="360"/>
    </location>
</feature>
<dbReference type="Gene3D" id="3.40.50.300">
    <property type="entry name" value="P-loop containing nucleotide triphosphate hydrolases"/>
    <property type="match status" value="1"/>
</dbReference>
<keyword evidence="5" id="KW-1185">Reference proteome</keyword>
<evidence type="ECO:0000256" key="1">
    <source>
        <dbReference type="SAM" id="MobiDB-lite"/>
    </source>
</evidence>
<evidence type="ECO:0000256" key="2">
    <source>
        <dbReference type="SAM" id="Phobius"/>
    </source>
</evidence>
<protein>
    <recommendedName>
        <fullName evidence="3">ORC1/DEAH AAA+ ATPase domain-containing protein</fullName>
    </recommendedName>
</protein>
<reference evidence="4" key="1">
    <citation type="submission" date="2023-03" db="EMBL/GenBank/DDBJ databases">
        <title>Massive genome expansion in bonnet fungi (Mycena s.s.) driven by repeated elements and novel gene families across ecological guilds.</title>
        <authorList>
            <consortium name="Lawrence Berkeley National Laboratory"/>
            <person name="Harder C.B."/>
            <person name="Miyauchi S."/>
            <person name="Viragh M."/>
            <person name="Kuo A."/>
            <person name="Thoen E."/>
            <person name="Andreopoulos B."/>
            <person name="Lu D."/>
            <person name="Skrede I."/>
            <person name="Drula E."/>
            <person name="Henrissat B."/>
            <person name="Morin E."/>
            <person name="Kohler A."/>
            <person name="Barry K."/>
            <person name="LaButti K."/>
            <person name="Morin E."/>
            <person name="Salamov A."/>
            <person name="Lipzen A."/>
            <person name="Mereny Z."/>
            <person name="Hegedus B."/>
            <person name="Baldrian P."/>
            <person name="Stursova M."/>
            <person name="Weitz H."/>
            <person name="Taylor A."/>
            <person name="Grigoriev I.V."/>
            <person name="Nagy L.G."/>
            <person name="Martin F."/>
            <person name="Kauserud H."/>
        </authorList>
    </citation>
    <scope>NUCLEOTIDE SEQUENCE</scope>
    <source>
        <strain evidence="4">CBHHK182m</strain>
    </source>
</reference>
<dbReference type="InterPro" id="IPR049945">
    <property type="entry name" value="AAA_22"/>
</dbReference>
<feature type="region of interest" description="Disordered" evidence="1">
    <location>
        <begin position="178"/>
        <end position="211"/>
    </location>
</feature>
<accession>A0AAD7HZC0</accession>
<evidence type="ECO:0000313" key="4">
    <source>
        <dbReference type="EMBL" id="KAJ7731763.1"/>
    </source>
</evidence>
<dbReference type="CDD" id="cd21037">
    <property type="entry name" value="MLKL_NTD"/>
    <property type="match status" value="1"/>
</dbReference>
<keyword evidence="2" id="KW-0812">Transmembrane</keyword>
<gene>
    <name evidence="4" type="ORF">B0H16DRAFT_1893242</name>
</gene>
<dbReference type="Gene3D" id="1.25.40.10">
    <property type="entry name" value="Tetratricopeptide repeat domain"/>
    <property type="match status" value="1"/>
</dbReference>
<dbReference type="AlphaFoldDB" id="A0AAD7HZC0"/>
<feature type="transmembrane region" description="Helical" evidence="2">
    <location>
        <begin position="952"/>
        <end position="972"/>
    </location>
</feature>
<dbReference type="Pfam" id="PF13401">
    <property type="entry name" value="AAA_22"/>
    <property type="match status" value="1"/>
</dbReference>
<dbReference type="InterPro" id="IPR011990">
    <property type="entry name" value="TPR-like_helical_dom_sf"/>
</dbReference>
<dbReference type="SUPFAM" id="SSF48371">
    <property type="entry name" value="ARM repeat"/>
    <property type="match status" value="1"/>
</dbReference>
<organism evidence="4 5">
    <name type="scientific">Mycena metata</name>
    <dbReference type="NCBI Taxonomy" id="1033252"/>
    <lineage>
        <taxon>Eukaryota</taxon>
        <taxon>Fungi</taxon>
        <taxon>Dikarya</taxon>
        <taxon>Basidiomycota</taxon>
        <taxon>Agaricomycotina</taxon>
        <taxon>Agaricomycetes</taxon>
        <taxon>Agaricomycetidae</taxon>
        <taxon>Agaricales</taxon>
        <taxon>Marasmiineae</taxon>
        <taxon>Mycenaceae</taxon>
        <taxon>Mycena</taxon>
    </lineage>
</organism>
<dbReference type="GO" id="GO:0007166">
    <property type="term" value="P:cell surface receptor signaling pathway"/>
    <property type="evidence" value="ECO:0007669"/>
    <property type="project" value="InterPro"/>
</dbReference>
<dbReference type="Proteomes" id="UP001215598">
    <property type="component" value="Unassembled WGS sequence"/>
</dbReference>
<dbReference type="InterPro" id="IPR036537">
    <property type="entry name" value="Adaptor_Cbl_N_dom_sf"/>
</dbReference>
<feature type="transmembrane region" description="Helical" evidence="2">
    <location>
        <begin position="1011"/>
        <end position="1032"/>
    </location>
</feature>